<dbReference type="InterPro" id="IPR016197">
    <property type="entry name" value="Chromo-like_dom_sf"/>
</dbReference>
<evidence type="ECO:0000256" key="4">
    <source>
        <dbReference type="ARBA" id="ARBA00022750"/>
    </source>
</evidence>
<dbReference type="InterPro" id="IPR056924">
    <property type="entry name" value="SH3_Tf2-1"/>
</dbReference>
<dbReference type="Gene3D" id="3.30.420.10">
    <property type="entry name" value="Ribonuclease H-like superfamily/Ribonuclease H"/>
    <property type="match status" value="1"/>
</dbReference>
<dbReference type="InterPro" id="IPR001584">
    <property type="entry name" value="Integrase_cat-core"/>
</dbReference>
<dbReference type="CDD" id="cd18975">
    <property type="entry name" value="CD_MarY1_POL_like"/>
    <property type="match status" value="1"/>
</dbReference>
<comment type="caution">
    <text evidence="17">The sequence shown here is derived from an EMBL/GenBank/DDBJ whole genome shotgun (WGS) entry which is preliminary data.</text>
</comment>
<keyword evidence="10" id="KW-0238">DNA-binding</keyword>
<dbReference type="GO" id="GO:0006508">
    <property type="term" value="P:proteolysis"/>
    <property type="evidence" value="ECO:0007669"/>
    <property type="project" value="UniProtKB-KW"/>
</dbReference>
<keyword evidence="2" id="KW-0645">Protease</keyword>
<evidence type="ECO:0000256" key="11">
    <source>
        <dbReference type="ARBA" id="ARBA00023172"/>
    </source>
</evidence>
<feature type="domain" description="Integrase catalytic" evidence="16">
    <location>
        <begin position="143"/>
        <end position="302"/>
    </location>
</feature>
<dbReference type="InterPro" id="IPR012337">
    <property type="entry name" value="RNaseH-like_sf"/>
</dbReference>
<dbReference type="AlphaFoldDB" id="A0AAW1BU17"/>
<accession>A0AAW1BU17</accession>
<dbReference type="InterPro" id="IPR041588">
    <property type="entry name" value="Integrase_H2C2"/>
</dbReference>
<dbReference type="EMBL" id="JAOTOJ010000002">
    <property type="protein sequence ID" value="KAK9405674.1"/>
    <property type="molecule type" value="Genomic_DNA"/>
</dbReference>
<keyword evidence="3" id="KW-0479">Metal-binding</keyword>
<keyword evidence="7" id="KW-0229">DNA integration</keyword>
<keyword evidence="18" id="KW-1185">Reference proteome</keyword>
<proteinExistence type="predicted"/>
<dbReference type="GO" id="GO:0003677">
    <property type="term" value="F:DNA binding"/>
    <property type="evidence" value="ECO:0007669"/>
    <property type="project" value="UniProtKB-KW"/>
</dbReference>
<dbReference type="SMART" id="SM00298">
    <property type="entry name" value="CHROMO"/>
    <property type="match status" value="1"/>
</dbReference>
<organism evidence="17 18">
    <name type="scientific">Crotalus adamanteus</name>
    <name type="common">Eastern diamondback rattlesnake</name>
    <dbReference type="NCBI Taxonomy" id="8729"/>
    <lineage>
        <taxon>Eukaryota</taxon>
        <taxon>Metazoa</taxon>
        <taxon>Chordata</taxon>
        <taxon>Craniata</taxon>
        <taxon>Vertebrata</taxon>
        <taxon>Euteleostomi</taxon>
        <taxon>Lepidosauria</taxon>
        <taxon>Squamata</taxon>
        <taxon>Bifurcata</taxon>
        <taxon>Unidentata</taxon>
        <taxon>Episquamata</taxon>
        <taxon>Toxicofera</taxon>
        <taxon>Serpentes</taxon>
        <taxon>Colubroidea</taxon>
        <taxon>Viperidae</taxon>
        <taxon>Crotalinae</taxon>
        <taxon>Crotalus</taxon>
    </lineage>
</organism>
<evidence type="ECO:0000259" key="15">
    <source>
        <dbReference type="PROSITE" id="PS50013"/>
    </source>
</evidence>
<evidence type="ECO:0000256" key="3">
    <source>
        <dbReference type="ARBA" id="ARBA00022723"/>
    </source>
</evidence>
<name>A0AAW1BU17_CROAD</name>
<keyword evidence="12" id="KW-0539">Nucleus</keyword>
<dbReference type="Pfam" id="PF00385">
    <property type="entry name" value="Chromo"/>
    <property type="match status" value="1"/>
</dbReference>
<evidence type="ECO:0000256" key="1">
    <source>
        <dbReference type="ARBA" id="ARBA00004123"/>
    </source>
</evidence>
<dbReference type="InterPro" id="IPR023779">
    <property type="entry name" value="Chromodomain_CS"/>
</dbReference>
<feature type="domain" description="Chromo" evidence="15">
    <location>
        <begin position="440"/>
        <end position="489"/>
    </location>
</feature>
<sequence>MPQYHSKREEVIQAVIPLSQHEIARSAIHNPQGSELHAIRTALLTDKWANEHPGWLTNRDGVAWKGDKMYVPESLRTSVLRRCHDAKQAGHFGFLKTLHLLQRQFWWPRLKVDVEQYVRGCHVCATAKPRIGKPMGLLQTVSNPSRPWEEIAMDFIVELPKNRGYNVIWTVIDLFSKQAHFIPCKGLPSARRLSRLFIQHIYRLHGTPKRIISDRGVQFTARFWREFIHLLGSSQALSSAYHPSTNGAAERANAMVERYLRSYVSFQQTDWVDLLPFAEVAYNNTVHSSTGYTPFKIVFGVDFNPIPEWSPEVDRGQTPQTWYSRVTELWERVKAARRKAEAAVKVQADKKRAEHKPFKVGDWMYLATKYLRLQVPCKKLGPKYVGPFQVTKVINPVTVKLRLPASLGRVHPVFHSSLLKPAHRSPYTDGPPGPISGSHYEVQEVLDSRRRYGKVQYLLRWKGYPISDATWVEEGDINAPRLIRAFHRKCPGKPGRNGCHVVYSNPILSFPGRNMVEGAACQALKACHTQGDRGADSSPPSPEAAEQHTTPPHRRTGHTHVPNTPPRSEVPAPTSETQLTSLGPPENHVLLARTGFPEPQLIPASRVAAGVAMQEKDSVPSYTDLEWTWDGGDLPNWGDARQGEFGGGRQMRGPEAREEGCEAGIPSVKGKAQGKGGALIQYDRMLVWDWGRGYRVGRTIIMRREESTPSADFASHLK</sequence>
<evidence type="ECO:0000256" key="7">
    <source>
        <dbReference type="ARBA" id="ARBA00022908"/>
    </source>
</evidence>
<dbReference type="InterPro" id="IPR050951">
    <property type="entry name" value="Retrovirus_Pol_polyprotein"/>
</dbReference>
<keyword evidence="9" id="KW-0808">Transferase</keyword>
<dbReference type="PANTHER" id="PTHR37984:SF15">
    <property type="entry name" value="INTEGRASE CATALYTIC DOMAIN-CONTAINING PROTEIN"/>
    <property type="match status" value="1"/>
</dbReference>
<keyword evidence="5" id="KW-0378">Hydrolase</keyword>
<keyword evidence="8" id="KW-0695">RNA-directed DNA polymerase</keyword>
<dbReference type="Pfam" id="PF24626">
    <property type="entry name" value="SH3_Tf2-1"/>
    <property type="match status" value="1"/>
</dbReference>
<evidence type="ECO:0000256" key="9">
    <source>
        <dbReference type="ARBA" id="ARBA00022932"/>
    </source>
</evidence>
<evidence type="ECO:0000313" key="17">
    <source>
        <dbReference type="EMBL" id="KAK9405674.1"/>
    </source>
</evidence>
<dbReference type="InterPro" id="IPR023780">
    <property type="entry name" value="Chromo_domain"/>
</dbReference>
<dbReference type="InterPro" id="IPR000953">
    <property type="entry name" value="Chromo/chromo_shadow_dom"/>
</dbReference>
<dbReference type="PROSITE" id="PS00598">
    <property type="entry name" value="CHROMO_1"/>
    <property type="match status" value="1"/>
</dbReference>
<dbReference type="SUPFAM" id="SSF53098">
    <property type="entry name" value="Ribonuclease H-like"/>
    <property type="match status" value="1"/>
</dbReference>
<dbReference type="Pfam" id="PF17921">
    <property type="entry name" value="Integrase_H2C2"/>
    <property type="match status" value="1"/>
</dbReference>
<evidence type="ECO:0000256" key="13">
    <source>
        <dbReference type="ARBA" id="ARBA00039658"/>
    </source>
</evidence>
<dbReference type="Gene3D" id="2.40.50.40">
    <property type="match status" value="1"/>
</dbReference>
<dbReference type="PROSITE" id="PS50994">
    <property type="entry name" value="INTEGRASE"/>
    <property type="match status" value="1"/>
</dbReference>
<evidence type="ECO:0000256" key="5">
    <source>
        <dbReference type="ARBA" id="ARBA00022801"/>
    </source>
</evidence>
<feature type="region of interest" description="Disordered" evidence="14">
    <location>
        <begin position="530"/>
        <end position="583"/>
    </location>
</feature>
<evidence type="ECO:0000259" key="16">
    <source>
        <dbReference type="PROSITE" id="PS50994"/>
    </source>
</evidence>
<keyword evidence="11" id="KW-0233">DNA recombination</keyword>
<keyword evidence="4" id="KW-0064">Aspartyl protease</keyword>
<dbReference type="PANTHER" id="PTHR37984">
    <property type="entry name" value="PROTEIN CBG26694"/>
    <property type="match status" value="1"/>
</dbReference>
<dbReference type="Pfam" id="PF00665">
    <property type="entry name" value="rve"/>
    <property type="match status" value="1"/>
</dbReference>
<evidence type="ECO:0000256" key="10">
    <source>
        <dbReference type="ARBA" id="ARBA00023125"/>
    </source>
</evidence>
<comment type="subcellular location">
    <subcellularLocation>
        <location evidence="1">Nucleus</location>
    </subcellularLocation>
</comment>
<reference evidence="17 18" key="1">
    <citation type="journal article" date="2024" name="Proc. Natl. Acad. Sci. U.S.A.">
        <title>The genetic regulatory architecture and epigenomic basis for age-related changes in rattlesnake venom.</title>
        <authorList>
            <person name="Hogan M.P."/>
            <person name="Holding M.L."/>
            <person name="Nystrom G.S."/>
            <person name="Colston T.J."/>
            <person name="Bartlett D.A."/>
            <person name="Mason A.J."/>
            <person name="Ellsworth S.A."/>
            <person name="Rautsaw R.M."/>
            <person name="Lawrence K.C."/>
            <person name="Strickland J.L."/>
            <person name="He B."/>
            <person name="Fraser P."/>
            <person name="Margres M.J."/>
            <person name="Gilbert D.M."/>
            <person name="Gibbs H.L."/>
            <person name="Parkinson C.L."/>
            <person name="Rokyta D.R."/>
        </authorList>
    </citation>
    <scope>NUCLEOTIDE SEQUENCE [LARGE SCALE GENOMIC DNA]</scope>
    <source>
        <strain evidence="17">DRR0105</strain>
    </source>
</reference>
<dbReference type="FunFam" id="1.10.340.70:FF:000001">
    <property type="entry name" value="Retrovirus-related Pol polyprotein from transposon gypsy-like Protein"/>
    <property type="match status" value="1"/>
</dbReference>
<dbReference type="GO" id="GO:0004190">
    <property type="term" value="F:aspartic-type endopeptidase activity"/>
    <property type="evidence" value="ECO:0007669"/>
    <property type="project" value="UniProtKB-KW"/>
</dbReference>
<keyword evidence="9" id="KW-0548">Nucleotidyltransferase</keyword>
<dbReference type="GO" id="GO:0005634">
    <property type="term" value="C:nucleus"/>
    <property type="evidence" value="ECO:0007669"/>
    <property type="project" value="UniProtKB-SubCell"/>
</dbReference>
<evidence type="ECO:0000256" key="14">
    <source>
        <dbReference type="SAM" id="MobiDB-lite"/>
    </source>
</evidence>
<dbReference type="GO" id="GO:0015074">
    <property type="term" value="P:DNA integration"/>
    <property type="evidence" value="ECO:0007669"/>
    <property type="project" value="UniProtKB-KW"/>
</dbReference>
<keyword evidence="9" id="KW-0239">DNA-directed DNA polymerase</keyword>
<dbReference type="GO" id="GO:0046872">
    <property type="term" value="F:metal ion binding"/>
    <property type="evidence" value="ECO:0007669"/>
    <property type="project" value="UniProtKB-KW"/>
</dbReference>
<evidence type="ECO:0000256" key="12">
    <source>
        <dbReference type="ARBA" id="ARBA00023242"/>
    </source>
</evidence>
<evidence type="ECO:0000256" key="8">
    <source>
        <dbReference type="ARBA" id="ARBA00022918"/>
    </source>
</evidence>
<dbReference type="GO" id="GO:0003964">
    <property type="term" value="F:RNA-directed DNA polymerase activity"/>
    <property type="evidence" value="ECO:0007669"/>
    <property type="project" value="UniProtKB-KW"/>
</dbReference>
<evidence type="ECO:0000256" key="2">
    <source>
        <dbReference type="ARBA" id="ARBA00022670"/>
    </source>
</evidence>
<dbReference type="PROSITE" id="PS50013">
    <property type="entry name" value="CHROMO_2"/>
    <property type="match status" value="1"/>
</dbReference>
<dbReference type="Gene3D" id="1.10.340.70">
    <property type="match status" value="1"/>
</dbReference>
<evidence type="ECO:0000313" key="18">
    <source>
        <dbReference type="Proteomes" id="UP001474421"/>
    </source>
</evidence>
<dbReference type="GO" id="GO:0006310">
    <property type="term" value="P:DNA recombination"/>
    <property type="evidence" value="ECO:0007669"/>
    <property type="project" value="UniProtKB-KW"/>
</dbReference>
<evidence type="ECO:0000256" key="6">
    <source>
        <dbReference type="ARBA" id="ARBA00022842"/>
    </source>
</evidence>
<protein>
    <recommendedName>
        <fullName evidence="13">Gypsy retrotransposon integrase-like protein 1</fullName>
    </recommendedName>
</protein>
<dbReference type="SUPFAM" id="SSF54160">
    <property type="entry name" value="Chromo domain-like"/>
    <property type="match status" value="1"/>
</dbReference>
<dbReference type="Proteomes" id="UP001474421">
    <property type="component" value="Unassembled WGS sequence"/>
</dbReference>
<keyword evidence="6" id="KW-0460">Magnesium</keyword>
<dbReference type="GO" id="GO:0003887">
    <property type="term" value="F:DNA-directed DNA polymerase activity"/>
    <property type="evidence" value="ECO:0007669"/>
    <property type="project" value="UniProtKB-KW"/>
</dbReference>
<gene>
    <name evidence="17" type="ORF">NXF25_004448</name>
</gene>
<dbReference type="InterPro" id="IPR036397">
    <property type="entry name" value="RNaseH_sf"/>
</dbReference>
<dbReference type="FunFam" id="3.30.420.10:FF:000032">
    <property type="entry name" value="Retrovirus-related Pol polyprotein from transposon 297-like Protein"/>
    <property type="match status" value="1"/>
</dbReference>